<dbReference type="InterPro" id="IPR050396">
    <property type="entry name" value="Glycosyltr_51/Transpeptidase"/>
</dbReference>
<evidence type="ECO:0000256" key="15">
    <source>
        <dbReference type="ARBA" id="ARBA00049902"/>
    </source>
</evidence>
<name>A0ABV5WLV2_9BACI</name>
<dbReference type="RefSeq" id="WP_379951780.1">
    <property type="nucleotide sequence ID" value="NZ_JBHMAF010000194.1"/>
</dbReference>
<keyword evidence="4 19" id="KW-0328">Glycosyltransferase</keyword>
<evidence type="ECO:0000256" key="9">
    <source>
        <dbReference type="ARBA" id="ARBA00022984"/>
    </source>
</evidence>
<keyword evidence="2" id="KW-0121">Carboxypeptidase</keyword>
<evidence type="ECO:0000256" key="10">
    <source>
        <dbReference type="ARBA" id="ARBA00022989"/>
    </source>
</evidence>
<keyword evidence="5 19" id="KW-0808">Transferase</keyword>
<dbReference type="InterPro" id="IPR012338">
    <property type="entry name" value="Beta-lactam/transpept-like"/>
</dbReference>
<keyword evidence="7" id="KW-0378">Hydrolase</keyword>
<evidence type="ECO:0000256" key="4">
    <source>
        <dbReference type="ARBA" id="ARBA00022676"/>
    </source>
</evidence>
<evidence type="ECO:0000256" key="2">
    <source>
        <dbReference type="ARBA" id="ARBA00022645"/>
    </source>
</evidence>
<feature type="domain" description="Penicillin-binding protein transpeptidase" evidence="17">
    <location>
        <begin position="325"/>
        <end position="602"/>
    </location>
</feature>
<keyword evidence="8" id="KW-0133">Cell shape</keyword>
<evidence type="ECO:0000256" key="3">
    <source>
        <dbReference type="ARBA" id="ARBA00022670"/>
    </source>
</evidence>
<dbReference type="Gene3D" id="3.40.710.10">
    <property type="entry name" value="DD-peptidase/beta-lactamase superfamily"/>
    <property type="match status" value="1"/>
</dbReference>
<dbReference type="NCBIfam" id="TIGR02074">
    <property type="entry name" value="PBP_1a_fam"/>
    <property type="match status" value="1"/>
</dbReference>
<dbReference type="InterPro" id="IPR023346">
    <property type="entry name" value="Lysozyme-like_dom_sf"/>
</dbReference>
<dbReference type="GO" id="GO:0016757">
    <property type="term" value="F:glycosyltransferase activity"/>
    <property type="evidence" value="ECO:0007669"/>
    <property type="project" value="UniProtKB-KW"/>
</dbReference>
<dbReference type="SUPFAM" id="SSF53955">
    <property type="entry name" value="Lysozyme-like"/>
    <property type="match status" value="1"/>
</dbReference>
<evidence type="ECO:0000256" key="6">
    <source>
        <dbReference type="ARBA" id="ARBA00022692"/>
    </source>
</evidence>
<keyword evidence="3" id="KW-0645">Protease</keyword>
<keyword evidence="9" id="KW-0573">Peptidoglycan synthesis</keyword>
<feature type="compositionally biased region" description="Low complexity" evidence="16">
    <location>
        <begin position="702"/>
        <end position="772"/>
    </location>
</feature>
<dbReference type="InterPro" id="IPR001460">
    <property type="entry name" value="PCN-bd_Tpept"/>
</dbReference>
<dbReference type="Gene3D" id="1.10.3810.10">
    <property type="entry name" value="Biosynthetic peptidoglycan transglycosylase-like"/>
    <property type="match status" value="1"/>
</dbReference>
<evidence type="ECO:0000256" key="8">
    <source>
        <dbReference type="ARBA" id="ARBA00022960"/>
    </source>
</evidence>
<evidence type="ECO:0000256" key="14">
    <source>
        <dbReference type="ARBA" id="ARBA00034000"/>
    </source>
</evidence>
<dbReference type="PANTHER" id="PTHR32282">
    <property type="entry name" value="BINDING PROTEIN TRANSPEPTIDASE, PUTATIVE-RELATED"/>
    <property type="match status" value="1"/>
</dbReference>
<keyword evidence="6" id="KW-0812">Transmembrane</keyword>
<evidence type="ECO:0000256" key="12">
    <source>
        <dbReference type="ARBA" id="ARBA00023268"/>
    </source>
</evidence>
<keyword evidence="20" id="KW-1185">Reference proteome</keyword>
<comment type="catalytic activity">
    <reaction evidence="14">
        <text>Preferential cleavage: (Ac)2-L-Lys-D-Ala-|-D-Ala. Also transpeptidation of peptidyl-alanyl moieties that are N-acyl substituents of D-alanine.</text>
        <dbReference type="EC" id="3.4.16.4"/>
    </reaction>
</comment>
<reference evidence="19 20" key="1">
    <citation type="submission" date="2024-09" db="EMBL/GenBank/DDBJ databases">
        <authorList>
            <person name="Sun Q."/>
            <person name="Mori K."/>
        </authorList>
    </citation>
    <scope>NUCLEOTIDE SEQUENCE [LARGE SCALE GENOMIC DNA]</scope>
    <source>
        <strain evidence="19 20">JCM 11201</strain>
    </source>
</reference>
<evidence type="ECO:0000313" key="20">
    <source>
        <dbReference type="Proteomes" id="UP001589609"/>
    </source>
</evidence>
<dbReference type="PROSITE" id="PS51257">
    <property type="entry name" value="PROKAR_LIPOPROTEIN"/>
    <property type="match status" value="1"/>
</dbReference>
<evidence type="ECO:0000259" key="17">
    <source>
        <dbReference type="Pfam" id="PF00905"/>
    </source>
</evidence>
<dbReference type="SUPFAM" id="SSF56601">
    <property type="entry name" value="beta-lactamase/transpeptidase-like"/>
    <property type="match status" value="1"/>
</dbReference>
<feature type="domain" description="Glycosyl transferase family 51" evidence="18">
    <location>
        <begin position="62"/>
        <end position="229"/>
    </location>
</feature>
<organism evidence="19 20">
    <name type="scientific">Ectobacillus funiculus</name>
    <dbReference type="NCBI Taxonomy" id="137993"/>
    <lineage>
        <taxon>Bacteria</taxon>
        <taxon>Bacillati</taxon>
        <taxon>Bacillota</taxon>
        <taxon>Bacilli</taxon>
        <taxon>Bacillales</taxon>
        <taxon>Bacillaceae</taxon>
        <taxon>Ectobacillus</taxon>
    </lineage>
</organism>
<evidence type="ECO:0000256" key="7">
    <source>
        <dbReference type="ARBA" id="ARBA00022801"/>
    </source>
</evidence>
<dbReference type="InterPro" id="IPR001264">
    <property type="entry name" value="Glyco_trans_51"/>
</dbReference>
<dbReference type="InterPro" id="IPR036950">
    <property type="entry name" value="PBP_transglycosylase"/>
</dbReference>
<keyword evidence="13" id="KW-0961">Cell wall biogenesis/degradation</keyword>
<dbReference type="Proteomes" id="UP001589609">
    <property type="component" value="Unassembled WGS sequence"/>
</dbReference>
<evidence type="ECO:0000256" key="5">
    <source>
        <dbReference type="ARBA" id="ARBA00022679"/>
    </source>
</evidence>
<feature type="region of interest" description="Disordered" evidence="16">
    <location>
        <begin position="625"/>
        <end position="772"/>
    </location>
</feature>
<evidence type="ECO:0000256" key="16">
    <source>
        <dbReference type="SAM" id="MobiDB-lite"/>
    </source>
</evidence>
<sequence length="772" mass="85384">MPWRSKGLMFKITTATAALIACMFLVFNIAVLASDVSKLEDPAPQPTIIYDQNGKIASTIAASDIKGVGLDEIPKNVIHAVIATEDQRFYKHHGINYVGIARAFIENVKSGEVVAGGSTITQQLAKNVFLTQDRTYTRKLKELVLTKKIERTYSKDEIIVRYLNQIYFGEGAWGIERAAETYFGKNAKDLTLSESAILAGLIKAPSVLSPVKNFEKSMERRNVVLSLMQKEGYITQSEVNQAKAQKIVLKSKKATDDYDGKYPHYVDHIIEEASEKYGLNANEILAGGYSIYTELNPTMQEATEKTYANNRLFPNSPSDQLVQSSAVFVNPSTGGIQALIGGRGEHTFRQFNRATQLKRQPGSSMKPLAVYTPALENGYDIFDELQDRPLNISGYTPLNYDKRFRGEVSMYQAVIESYNVPAVWLLQKIGLEKGLDSVRSFGIPLEKEDETPAIALGGMHEGTSPLKMAQAFAAFANNGVMVEAHAIKEIKNADGETIGKWKKKSKRIMDAVTAQKITYMLKGVVQEGTGRKAAISGRDIAGKTGTTQLPIQGLDGAKDHWFVGYTPEIAGAVWLGYDKTDASHYLSSSSGSTSAVIFKEIISKSQSVLPDKTFDLSLLGSKYKKKNQSVQVEQEEKQETEKQETEDKAQEQKEKQQEKEEQKQEKEQEKEQTKQEKEQEKEQTKQEKENEKQNEEQKQDSGTQQGNNGNSNTTGNTGNTTGNTSNTTGNTGNTTGNTGNTTGNTGKPTQEQQPQTQEKQQNQESTQSQATQ</sequence>
<comment type="caution">
    <text evidence="19">The sequence shown here is derived from an EMBL/GenBank/DDBJ whole genome shotgun (WGS) entry which is preliminary data.</text>
</comment>
<evidence type="ECO:0000259" key="18">
    <source>
        <dbReference type="Pfam" id="PF00912"/>
    </source>
</evidence>
<dbReference type="Pfam" id="PF00912">
    <property type="entry name" value="Transgly"/>
    <property type="match status" value="1"/>
</dbReference>
<dbReference type="PANTHER" id="PTHR32282:SF32">
    <property type="entry name" value="PENICILLIN-BINDING PROTEIN 2A"/>
    <property type="match status" value="1"/>
</dbReference>
<keyword evidence="12" id="KW-0511">Multifunctional enzyme</keyword>
<protein>
    <submittedName>
        <fullName evidence="19">Transglycosylase domain-containing protein</fullName>
        <ecNumber evidence="19">2.4.-.-</ecNumber>
    </submittedName>
</protein>
<evidence type="ECO:0000256" key="13">
    <source>
        <dbReference type="ARBA" id="ARBA00023316"/>
    </source>
</evidence>
<dbReference type="Pfam" id="PF00905">
    <property type="entry name" value="Transpeptidase"/>
    <property type="match status" value="1"/>
</dbReference>
<keyword evidence="1" id="KW-1003">Cell membrane</keyword>
<accession>A0ABV5WLV2</accession>
<feature type="compositionally biased region" description="Basic and acidic residues" evidence="16">
    <location>
        <begin position="634"/>
        <end position="699"/>
    </location>
</feature>
<gene>
    <name evidence="19" type="ORF">ACFFMS_25295</name>
</gene>
<evidence type="ECO:0000256" key="1">
    <source>
        <dbReference type="ARBA" id="ARBA00022475"/>
    </source>
</evidence>
<keyword evidence="10" id="KW-1133">Transmembrane helix</keyword>
<keyword evidence="11" id="KW-0472">Membrane</keyword>
<comment type="catalytic activity">
    <reaction evidence="15">
        <text>[GlcNAc-(1-&gt;4)-Mur2Ac(oyl-L-Ala-gamma-D-Glu-L-Lys-D-Ala-D-Ala)](n)-di-trans,octa-cis-undecaprenyl diphosphate + beta-D-GlcNAc-(1-&gt;4)-Mur2Ac(oyl-L-Ala-gamma-D-Glu-L-Lys-D-Ala-D-Ala)-di-trans,octa-cis-undecaprenyl diphosphate = [GlcNAc-(1-&gt;4)-Mur2Ac(oyl-L-Ala-gamma-D-Glu-L-Lys-D-Ala-D-Ala)](n+1)-di-trans,octa-cis-undecaprenyl diphosphate + di-trans,octa-cis-undecaprenyl diphosphate + H(+)</text>
        <dbReference type="Rhea" id="RHEA:23708"/>
        <dbReference type="Rhea" id="RHEA-COMP:9602"/>
        <dbReference type="Rhea" id="RHEA-COMP:9603"/>
        <dbReference type="ChEBI" id="CHEBI:15378"/>
        <dbReference type="ChEBI" id="CHEBI:58405"/>
        <dbReference type="ChEBI" id="CHEBI:60033"/>
        <dbReference type="ChEBI" id="CHEBI:78435"/>
        <dbReference type="EC" id="2.4.99.28"/>
    </reaction>
</comment>
<dbReference type="EC" id="2.4.-.-" evidence="19"/>
<dbReference type="EMBL" id="JBHMAF010000194">
    <property type="protein sequence ID" value="MFB9761560.1"/>
    <property type="molecule type" value="Genomic_DNA"/>
</dbReference>
<proteinExistence type="predicted"/>
<evidence type="ECO:0000313" key="19">
    <source>
        <dbReference type="EMBL" id="MFB9761560.1"/>
    </source>
</evidence>
<evidence type="ECO:0000256" key="11">
    <source>
        <dbReference type="ARBA" id="ARBA00023136"/>
    </source>
</evidence>